<evidence type="ECO:0000256" key="3">
    <source>
        <dbReference type="SAM" id="MobiDB-lite"/>
    </source>
</evidence>
<dbReference type="PANTHER" id="PTHR43795:SF12">
    <property type="entry name" value="AROMATIC AMINOTRANSFERASE ISS1"/>
    <property type="match status" value="1"/>
</dbReference>
<dbReference type="Gene3D" id="3.90.1150.10">
    <property type="entry name" value="Aspartate Aminotransferase, domain 1"/>
    <property type="match status" value="1"/>
</dbReference>
<dbReference type="InterPro" id="IPR004839">
    <property type="entry name" value="Aminotransferase_I/II_large"/>
</dbReference>
<feature type="domain" description="Aminotransferase class I/classII large" evidence="4">
    <location>
        <begin position="53"/>
        <end position="514"/>
    </location>
</feature>
<dbReference type="InterPro" id="IPR015424">
    <property type="entry name" value="PyrdxlP-dep_Trfase"/>
</dbReference>
<gene>
    <name evidence="5" type="ORF">PSFLO_04064</name>
</gene>
<dbReference type="OrthoDB" id="7042322at2759"/>
<dbReference type="PROSITE" id="PS00105">
    <property type="entry name" value="AA_TRANSFER_CLASS_1"/>
    <property type="match status" value="1"/>
</dbReference>
<evidence type="ECO:0000259" key="4">
    <source>
        <dbReference type="Pfam" id="PF00155"/>
    </source>
</evidence>
<reference evidence="5 6" key="1">
    <citation type="submission" date="2018-03" db="EMBL/GenBank/DDBJ databases">
        <authorList>
            <person name="Guldener U."/>
        </authorList>
    </citation>
    <scope>NUCLEOTIDE SEQUENCE [LARGE SCALE GENOMIC DNA]</scope>
    <source>
        <strain evidence="5 6">DAOM196992</strain>
    </source>
</reference>
<dbReference type="GO" id="GO:0006520">
    <property type="term" value="P:amino acid metabolic process"/>
    <property type="evidence" value="ECO:0007669"/>
    <property type="project" value="TreeGrafter"/>
</dbReference>
<keyword evidence="5" id="KW-0808">Transferase</keyword>
<dbReference type="Pfam" id="PF00155">
    <property type="entry name" value="Aminotran_1_2"/>
    <property type="match status" value="1"/>
</dbReference>
<keyword evidence="2" id="KW-0663">Pyridoxal phosphate</keyword>
<feature type="compositionally biased region" description="Low complexity" evidence="3">
    <location>
        <begin position="407"/>
        <end position="419"/>
    </location>
</feature>
<feature type="region of interest" description="Disordered" evidence="3">
    <location>
        <begin position="397"/>
        <end position="426"/>
    </location>
</feature>
<sequence>MSSTSSGPAFAFNPLLHHRTIDPPVQIGAQWARSYPGTSSPFAAKSALDAHPLLNLAQGVPGQAPTKDFLDHIANETNAEYSHGYGPVFGHAAIRKAVADDLNRVYRSADLPGHRNQVQPHDVAITAGCNLAFAATVLSLAAPGEAVVVPTPWYFNHFMTLSSFGIDTVPLPTAQPDFLPSTDALKQLLRDNPKIKAVILVTPNNPTGALYPPALIHDFARTCRDAKIALLLDETYRDFVLAEDEARPEIGSSSGAKGTALAEGSPSTSLPLGRPHEVFQESMDGDSAWNWRQTVIQLFSFSKSYAIPGHRLGGVVAHPAFLQQVTPSATGGEDVAFGPMAKALDNLQIGPPRTDTQRAVAWAMADEKQREWRLSTARELRDRRVAFKQGLSRKVPRRLDSDGNLLSTSSSSSSSSSSSDGAKSPEEWGWAVESSGAYYAFVRHPFTSTPSEKVSEALAKLVGVVTLPGTFFMPPGSPASQHEAKKGEAGAGAITDSGARLRVSIANVPTDKLDLLPERLAVLSELWQIKGEGWGV</sequence>
<organism evidence="5 6">
    <name type="scientific">Pseudozyma flocculosa</name>
    <dbReference type="NCBI Taxonomy" id="84751"/>
    <lineage>
        <taxon>Eukaryota</taxon>
        <taxon>Fungi</taxon>
        <taxon>Dikarya</taxon>
        <taxon>Basidiomycota</taxon>
        <taxon>Ustilaginomycotina</taxon>
        <taxon>Ustilaginomycetes</taxon>
        <taxon>Ustilaginales</taxon>
        <taxon>Ustilaginaceae</taxon>
        <taxon>Pseudozyma</taxon>
    </lineage>
</organism>
<keyword evidence="6" id="KW-1185">Reference proteome</keyword>
<feature type="region of interest" description="Disordered" evidence="3">
    <location>
        <begin position="248"/>
        <end position="275"/>
    </location>
</feature>
<dbReference type="Gene3D" id="3.40.640.10">
    <property type="entry name" value="Type I PLP-dependent aspartate aminotransferase-like (Major domain)"/>
    <property type="match status" value="1"/>
</dbReference>
<dbReference type="PANTHER" id="PTHR43795">
    <property type="entry name" value="BIFUNCTIONAL ASPARTATE AMINOTRANSFERASE AND GLUTAMATE/ASPARTATE-PREPHENATE AMINOTRANSFERASE-RELATED"/>
    <property type="match status" value="1"/>
</dbReference>
<dbReference type="InterPro" id="IPR015422">
    <property type="entry name" value="PyrdxlP-dep_Trfase_small"/>
</dbReference>
<dbReference type="EMBL" id="OOIP01000010">
    <property type="protein sequence ID" value="SPO38586.1"/>
    <property type="molecule type" value="Genomic_DNA"/>
</dbReference>
<dbReference type="CDD" id="cd00609">
    <property type="entry name" value="AAT_like"/>
    <property type="match status" value="1"/>
</dbReference>
<dbReference type="Proteomes" id="UP000323386">
    <property type="component" value="Unassembled WGS sequence"/>
</dbReference>
<dbReference type="GO" id="GO:0008483">
    <property type="term" value="F:transaminase activity"/>
    <property type="evidence" value="ECO:0007669"/>
    <property type="project" value="UniProtKB-KW"/>
</dbReference>
<protein>
    <submittedName>
        <fullName evidence="5">Related to BNA3 - kynurenine aminotransferase</fullName>
    </submittedName>
</protein>
<dbReference type="SUPFAM" id="SSF53383">
    <property type="entry name" value="PLP-dependent transferases"/>
    <property type="match status" value="1"/>
</dbReference>
<name>A0A5C3F3R9_9BASI</name>
<keyword evidence="5" id="KW-0032">Aminotransferase</keyword>
<accession>A0A5C3F3R9</accession>
<dbReference type="GO" id="GO:0030170">
    <property type="term" value="F:pyridoxal phosphate binding"/>
    <property type="evidence" value="ECO:0007669"/>
    <property type="project" value="InterPro"/>
</dbReference>
<dbReference type="InterPro" id="IPR050478">
    <property type="entry name" value="Ethylene_sulfur-biosynth"/>
</dbReference>
<dbReference type="AlphaFoldDB" id="A0A5C3F3R9"/>
<comment type="similarity">
    <text evidence="1">Belongs to the class-I pyridoxal-phosphate-dependent aminotransferase family.</text>
</comment>
<evidence type="ECO:0000313" key="6">
    <source>
        <dbReference type="Proteomes" id="UP000323386"/>
    </source>
</evidence>
<dbReference type="InterPro" id="IPR004838">
    <property type="entry name" value="NHTrfase_class1_PyrdxlP-BS"/>
</dbReference>
<proteinExistence type="inferred from homology"/>
<evidence type="ECO:0000256" key="1">
    <source>
        <dbReference type="ARBA" id="ARBA00007441"/>
    </source>
</evidence>
<evidence type="ECO:0000313" key="5">
    <source>
        <dbReference type="EMBL" id="SPO38586.1"/>
    </source>
</evidence>
<evidence type="ECO:0000256" key="2">
    <source>
        <dbReference type="ARBA" id="ARBA00022898"/>
    </source>
</evidence>
<dbReference type="InterPro" id="IPR015421">
    <property type="entry name" value="PyrdxlP-dep_Trfase_major"/>
</dbReference>